<accession>A0A6M5Z1V9</accession>
<name>A0A6M5Z1V9_9BACT</name>
<protein>
    <recommendedName>
        <fullName evidence="2">DUF1559 domain-containing protein</fullName>
    </recommendedName>
</protein>
<evidence type="ECO:0000313" key="3">
    <source>
        <dbReference type="EMBL" id="QJW99421.1"/>
    </source>
</evidence>
<dbReference type="RefSeq" id="WP_171474393.1">
    <property type="nucleotide sequence ID" value="NZ_CP053452.2"/>
</dbReference>
<sequence length="371" mass="39123">MNAPRTRSPRAFTLIELLVVIAIIAILIGLLLPAVQKVREAAARMTCSNNMKQIGLAIHNYESSYGKLPAAYTKLTAPDTDPNAQFAGRNVGLSLLANLLPYIEQDNLYRRLNPNLSEFDTANIPPNGPHSGSNTAYSTVVKTYLCPSDPTPPTLDYYNACWGPYGDGGGAFCFPGGSNSGATNIAPPGQIWARSDYFPIVGIQDALTASLGLTSFYGGSTQMMGTLNDPQYPGGGPFAITAITDGTSNTIFMSECGGKPVGYNRKRQIYKSEVNGLPVDGSTEPVSSAGGAWGDMFCYSALAGGKCDDSGQRLGPCMINATSNNEIYSWHTGGANALFGDGSVRFLRDSTPAATIIALVTRAGGEVLSLD</sequence>
<dbReference type="InterPro" id="IPR012902">
    <property type="entry name" value="N_methyl_site"/>
</dbReference>
<feature type="domain" description="DUF1559" evidence="2">
    <location>
        <begin position="36"/>
        <end position="352"/>
    </location>
</feature>
<proteinExistence type="predicted"/>
<organism evidence="3 4">
    <name type="scientific">Frigoriglobus tundricola</name>
    <dbReference type="NCBI Taxonomy" id="2774151"/>
    <lineage>
        <taxon>Bacteria</taxon>
        <taxon>Pseudomonadati</taxon>
        <taxon>Planctomycetota</taxon>
        <taxon>Planctomycetia</taxon>
        <taxon>Gemmatales</taxon>
        <taxon>Gemmataceae</taxon>
        <taxon>Frigoriglobus</taxon>
    </lineage>
</organism>
<keyword evidence="1" id="KW-0472">Membrane</keyword>
<dbReference type="Proteomes" id="UP000503447">
    <property type="component" value="Chromosome"/>
</dbReference>
<dbReference type="NCBIfam" id="TIGR04294">
    <property type="entry name" value="pre_pil_HX9DG"/>
    <property type="match status" value="1"/>
</dbReference>
<keyword evidence="4" id="KW-1185">Reference proteome</keyword>
<dbReference type="KEGG" id="ftj:FTUN_7033"/>
<evidence type="ECO:0000313" key="4">
    <source>
        <dbReference type="Proteomes" id="UP000503447"/>
    </source>
</evidence>
<evidence type="ECO:0000256" key="1">
    <source>
        <dbReference type="SAM" id="Phobius"/>
    </source>
</evidence>
<evidence type="ECO:0000259" key="2">
    <source>
        <dbReference type="Pfam" id="PF07596"/>
    </source>
</evidence>
<dbReference type="EMBL" id="CP053452">
    <property type="protein sequence ID" value="QJW99421.1"/>
    <property type="molecule type" value="Genomic_DNA"/>
</dbReference>
<dbReference type="NCBIfam" id="TIGR02532">
    <property type="entry name" value="IV_pilin_GFxxxE"/>
    <property type="match status" value="1"/>
</dbReference>
<dbReference type="InterPro" id="IPR027558">
    <property type="entry name" value="Pre_pil_HX9DG_C"/>
</dbReference>
<reference evidence="4" key="1">
    <citation type="submission" date="2020-05" db="EMBL/GenBank/DDBJ databases">
        <title>Frigoriglobus tundricola gen. nov., sp. nov., a psychrotolerant cellulolytic planctomycete of the family Gemmataceae with two divergent copies of 16S rRNA gene.</title>
        <authorList>
            <person name="Kulichevskaya I.S."/>
            <person name="Ivanova A.A."/>
            <person name="Naumoff D.G."/>
            <person name="Beletsky A.V."/>
            <person name="Rijpstra W.I.C."/>
            <person name="Sinninghe Damste J.S."/>
            <person name="Mardanov A.V."/>
            <person name="Ravin N.V."/>
            <person name="Dedysh S.N."/>
        </authorList>
    </citation>
    <scope>NUCLEOTIDE SEQUENCE [LARGE SCALE GENOMIC DNA]</scope>
    <source>
        <strain evidence="4">PL17</strain>
    </source>
</reference>
<dbReference type="InterPro" id="IPR045584">
    <property type="entry name" value="Pilin-like"/>
</dbReference>
<feature type="transmembrane region" description="Helical" evidence="1">
    <location>
        <begin position="12"/>
        <end position="35"/>
    </location>
</feature>
<gene>
    <name evidence="3" type="ORF">FTUN_7033</name>
</gene>
<dbReference type="Pfam" id="PF07596">
    <property type="entry name" value="SBP_bac_10"/>
    <property type="match status" value="1"/>
</dbReference>
<keyword evidence="1" id="KW-0812">Transmembrane</keyword>
<dbReference type="PANTHER" id="PTHR30093:SF2">
    <property type="entry name" value="TYPE II SECRETION SYSTEM PROTEIN H"/>
    <property type="match status" value="1"/>
</dbReference>
<dbReference type="SUPFAM" id="SSF54523">
    <property type="entry name" value="Pili subunits"/>
    <property type="match status" value="1"/>
</dbReference>
<dbReference type="Gene3D" id="3.30.700.10">
    <property type="entry name" value="Glycoprotein, Type 4 Pilin"/>
    <property type="match status" value="1"/>
</dbReference>
<dbReference type="PANTHER" id="PTHR30093">
    <property type="entry name" value="GENERAL SECRETION PATHWAY PROTEIN G"/>
    <property type="match status" value="1"/>
</dbReference>
<dbReference type="Pfam" id="PF07963">
    <property type="entry name" value="N_methyl"/>
    <property type="match status" value="1"/>
</dbReference>
<dbReference type="InterPro" id="IPR011453">
    <property type="entry name" value="DUF1559"/>
</dbReference>
<dbReference type="AlphaFoldDB" id="A0A6M5Z1V9"/>
<keyword evidence="1" id="KW-1133">Transmembrane helix</keyword>